<accession>A0A0L0UXJ1</accession>
<dbReference type="SMART" id="SM00271">
    <property type="entry name" value="DnaJ"/>
    <property type="match status" value="1"/>
</dbReference>
<feature type="compositionally biased region" description="Low complexity" evidence="2">
    <location>
        <begin position="97"/>
        <end position="113"/>
    </location>
</feature>
<dbReference type="SUPFAM" id="SSF48452">
    <property type="entry name" value="TPR-like"/>
    <property type="match status" value="1"/>
</dbReference>
<name>A0A0L0UXJ1_9BASI</name>
<dbReference type="AlphaFoldDB" id="A0A0L0UXJ1"/>
<dbReference type="PRINTS" id="PR00625">
    <property type="entry name" value="JDOMAIN"/>
</dbReference>
<dbReference type="STRING" id="1165861.A0A0L0UXJ1"/>
<dbReference type="PROSITE" id="PS00636">
    <property type="entry name" value="DNAJ_1"/>
    <property type="match status" value="1"/>
</dbReference>
<dbReference type="InterPro" id="IPR011990">
    <property type="entry name" value="TPR-like_helical_dom_sf"/>
</dbReference>
<dbReference type="EMBL" id="AJIL01000194">
    <property type="protein sequence ID" value="KNE91646.1"/>
    <property type="molecule type" value="Genomic_DNA"/>
</dbReference>
<dbReference type="PANTHER" id="PTHR44200">
    <property type="entry name" value="DNAJ HOMOLOG SUBFAMILY C MEMBER 7"/>
    <property type="match status" value="1"/>
</dbReference>
<organism evidence="4 5">
    <name type="scientific">Puccinia striiformis f. sp. tritici PST-78</name>
    <dbReference type="NCBI Taxonomy" id="1165861"/>
    <lineage>
        <taxon>Eukaryota</taxon>
        <taxon>Fungi</taxon>
        <taxon>Dikarya</taxon>
        <taxon>Basidiomycota</taxon>
        <taxon>Pucciniomycotina</taxon>
        <taxon>Pucciniomycetes</taxon>
        <taxon>Pucciniales</taxon>
        <taxon>Pucciniaceae</taxon>
        <taxon>Puccinia</taxon>
    </lineage>
</organism>
<dbReference type="InterPro" id="IPR019734">
    <property type="entry name" value="TPR_rpt"/>
</dbReference>
<protein>
    <recommendedName>
        <fullName evidence="3">J domain-containing protein</fullName>
    </recommendedName>
</protein>
<dbReference type="InterPro" id="IPR052758">
    <property type="entry name" value="SRC_co-chaperone"/>
</dbReference>
<feature type="compositionally biased region" description="Basic residues" evidence="2">
    <location>
        <begin position="662"/>
        <end position="674"/>
    </location>
</feature>
<feature type="compositionally biased region" description="Basic and acidic residues" evidence="2">
    <location>
        <begin position="147"/>
        <end position="156"/>
    </location>
</feature>
<dbReference type="Pfam" id="PF00226">
    <property type="entry name" value="DnaJ"/>
    <property type="match status" value="1"/>
</dbReference>
<feature type="repeat" description="TPR" evidence="1">
    <location>
        <begin position="213"/>
        <end position="246"/>
    </location>
</feature>
<sequence>MEETDQADQSFDSCPDHQPIRIDTPPPTAPQVESESPRRVNPEPETHKRRRLNSPDPVAQAAIIDAELARVLWNTGHTLQDKVYKRPRCSDQSFTQTPACPADTSTSSSSYMPSKKKARETSPQPETGTKRFQDALESSPTNIPNSHQHDQKRAKQDITSASTRPKHTPAFTSRPKAAVPKPNLAADPSSSSSPNFILSSEIRTKYATQVEQAEKHRKVGTTYYTRQEYQQALLSYTQAISLYPPPLFPNQPRHSGHLCTLANRASTCMALGQYEHASKDLEESLAPIDLLPATDEERANLYKRIFRLIRCHLALLNITKAEETCKIITDPNSSVKILSNDSQFGQFHSLMSKTHFLVGIQQEIDSARDQKRWRVVLTTIGILEREIVGWGFKFDINTLPGPWTIWKAETMARLGQPVEAGKVLHAYTMPLSMKCECAVAYALVALAKGDLGIAHKRFSEILRTQPNYEPASRWLAFLKPLISVMEKIERTASQNNHLGAINQCDAFLVNLKDSLLTTLRIKVETVKCEQLSKQSLKDTSTGIQYCQRLLLANASLLKQMNFTSSTNVMTKRDVYEPYRVYLIRALLAQARSTYHFNHYQFDWKTIYLTIFDLIRCWPTLSLPLRDTILQEIHTRITFNRSNNNNTNNHNNQHSHNNQYSHHNYHSRNHQRSSRSTHNNPSSHHSNSDPKGYYKTLGLQKNATAAEIKKAFRTLSLAHHPDKGGETALFQTINQAHSILSNPDTKSTYDLTGR</sequence>
<evidence type="ECO:0000313" key="5">
    <source>
        <dbReference type="Proteomes" id="UP000054564"/>
    </source>
</evidence>
<dbReference type="InterPro" id="IPR001623">
    <property type="entry name" value="DnaJ_domain"/>
</dbReference>
<feature type="region of interest" description="Disordered" evidence="2">
    <location>
        <begin position="640"/>
        <end position="694"/>
    </location>
</feature>
<dbReference type="InterPro" id="IPR018253">
    <property type="entry name" value="DnaJ_domain_CS"/>
</dbReference>
<dbReference type="Gene3D" id="1.10.287.110">
    <property type="entry name" value="DnaJ domain"/>
    <property type="match status" value="1"/>
</dbReference>
<dbReference type="SUPFAM" id="SSF46565">
    <property type="entry name" value="Chaperone J-domain"/>
    <property type="match status" value="1"/>
</dbReference>
<feature type="region of interest" description="Disordered" evidence="2">
    <location>
        <begin position="87"/>
        <end position="196"/>
    </location>
</feature>
<dbReference type="PROSITE" id="PS50005">
    <property type="entry name" value="TPR"/>
    <property type="match status" value="1"/>
</dbReference>
<feature type="compositionally biased region" description="Polar residues" evidence="2">
    <location>
        <begin position="136"/>
        <end position="146"/>
    </location>
</feature>
<dbReference type="CDD" id="cd06257">
    <property type="entry name" value="DnaJ"/>
    <property type="match status" value="1"/>
</dbReference>
<dbReference type="Proteomes" id="UP000054564">
    <property type="component" value="Unassembled WGS sequence"/>
</dbReference>
<reference evidence="5" key="1">
    <citation type="submission" date="2014-03" db="EMBL/GenBank/DDBJ databases">
        <title>The Genome Sequence of Puccinia striiformis f. sp. tritici PST-78.</title>
        <authorList>
            <consortium name="The Broad Institute Genome Sequencing Platform"/>
            <person name="Cuomo C."/>
            <person name="Hulbert S."/>
            <person name="Chen X."/>
            <person name="Walker B."/>
            <person name="Young S.K."/>
            <person name="Zeng Q."/>
            <person name="Gargeya S."/>
            <person name="Fitzgerald M."/>
            <person name="Haas B."/>
            <person name="Abouelleil A."/>
            <person name="Alvarado L."/>
            <person name="Arachchi H.M."/>
            <person name="Berlin A.M."/>
            <person name="Chapman S.B."/>
            <person name="Goldberg J."/>
            <person name="Griggs A."/>
            <person name="Gujja S."/>
            <person name="Hansen M."/>
            <person name="Howarth C."/>
            <person name="Imamovic A."/>
            <person name="Larimer J."/>
            <person name="McCowan C."/>
            <person name="Montmayeur A."/>
            <person name="Murphy C."/>
            <person name="Neiman D."/>
            <person name="Pearson M."/>
            <person name="Priest M."/>
            <person name="Roberts A."/>
            <person name="Saif S."/>
            <person name="Shea T."/>
            <person name="Sisk P."/>
            <person name="Sykes S."/>
            <person name="Wortman J."/>
            <person name="Nusbaum C."/>
            <person name="Birren B."/>
        </authorList>
    </citation>
    <scope>NUCLEOTIDE SEQUENCE [LARGE SCALE GENOMIC DNA]</scope>
    <source>
        <strain evidence="5">race PST-78</strain>
    </source>
</reference>
<dbReference type="Gene3D" id="1.25.40.10">
    <property type="entry name" value="Tetratricopeptide repeat domain"/>
    <property type="match status" value="1"/>
</dbReference>
<dbReference type="PANTHER" id="PTHR44200:SF1">
    <property type="entry name" value="DNAJ HOMOLOG SUBFAMILY C MEMBER 7"/>
    <property type="match status" value="1"/>
</dbReference>
<keyword evidence="5" id="KW-1185">Reference proteome</keyword>
<dbReference type="PROSITE" id="PS50076">
    <property type="entry name" value="DNAJ_2"/>
    <property type="match status" value="1"/>
</dbReference>
<evidence type="ECO:0000259" key="3">
    <source>
        <dbReference type="PROSITE" id="PS50076"/>
    </source>
</evidence>
<evidence type="ECO:0000256" key="1">
    <source>
        <dbReference type="PROSITE-ProRule" id="PRU00339"/>
    </source>
</evidence>
<proteinExistence type="predicted"/>
<comment type="caution">
    <text evidence="4">The sequence shown here is derived from an EMBL/GenBank/DDBJ whole genome shotgun (WGS) entry which is preliminary data.</text>
</comment>
<feature type="compositionally biased region" description="Low complexity" evidence="2">
    <location>
        <begin position="675"/>
        <end position="684"/>
    </location>
</feature>
<dbReference type="OrthoDB" id="445556at2759"/>
<feature type="region of interest" description="Disordered" evidence="2">
    <location>
        <begin position="1"/>
        <end position="57"/>
    </location>
</feature>
<feature type="domain" description="J" evidence="3">
    <location>
        <begin position="691"/>
        <end position="752"/>
    </location>
</feature>
<evidence type="ECO:0000256" key="2">
    <source>
        <dbReference type="SAM" id="MobiDB-lite"/>
    </source>
</evidence>
<keyword evidence="1" id="KW-0802">TPR repeat</keyword>
<feature type="compositionally biased region" description="Basic and acidic residues" evidence="2">
    <location>
        <begin position="35"/>
        <end position="46"/>
    </location>
</feature>
<evidence type="ECO:0000313" key="4">
    <source>
        <dbReference type="EMBL" id="KNE91646.1"/>
    </source>
</evidence>
<dbReference type="InterPro" id="IPR036869">
    <property type="entry name" value="J_dom_sf"/>
</dbReference>
<gene>
    <name evidence="4" type="ORF">PSTG_14953</name>
</gene>
<feature type="compositionally biased region" description="Low complexity" evidence="2">
    <location>
        <begin position="640"/>
        <end position="661"/>
    </location>
</feature>